<dbReference type="EMBL" id="VCDN01000204">
    <property type="protein sequence ID" value="MDX7989498.1"/>
    <property type="molecule type" value="Genomic_DNA"/>
</dbReference>
<dbReference type="RefSeq" id="WP_319931862.1">
    <property type="nucleotide sequence ID" value="NZ_VCDN01000204.1"/>
</dbReference>
<dbReference type="InterPro" id="IPR008964">
    <property type="entry name" value="Invasin/intimin_cell_adhesion"/>
</dbReference>
<reference evidence="3" key="1">
    <citation type="journal article" date="2024" name="Toxins">
        <title>Genome Sequence Analysis of Native Xenorhabdus Strains Isolated from Entomopathogenic Nematodes in Argentina.</title>
        <authorList>
            <person name="Palma L."/>
            <person name="Frizzo L."/>
            <person name="Kaiser S."/>
            <person name="Berry C."/>
            <person name="Caballero P."/>
            <person name="Bode H.B."/>
            <person name="Del Valle E.E."/>
        </authorList>
    </citation>
    <scope>NUCLEOTIDE SEQUENCE [LARGE SCALE GENOMIC DNA]</scope>
    <source>
        <strain evidence="3">12</strain>
    </source>
</reference>
<name>A0ABU4SFB9_9GAMM</name>
<feature type="non-terminal residue" evidence="2">
    <location>
        <position position="1"/>
    </location>
</feature>
<sequence>FHATVDGQKIGDKLAILVEKMAPDLSFPDKSIEVSYVKNYTKSPKVQNAPDGARQKWSSSAPNIATVDNKGNVTLLGVGRTIITVQTESTVQYKMASASYQLNVRRADPLLNNTNKKIVAVWNDGKPYSVTPEFGNADVNRDELLKRITFTSSDE</sequence>
<accession>A0ABU4SFB9</accession>
<dbReference type="InterPro" id="IPR003343">
    <property type="entry name" value="Big_2"/>
</dbReference>
<evidence type="ECO:0000313" key="2">
    <source>
        <dbReference type="EMBL" id="MDX7989498.1"/>
    </source>
</evidence>
<feature type="non-terminal residue" evidence="2">
    <location>
        <position position="155"/>
    </location>
</feature>
<protein>
    <submittedName>
        <fullName evidence="2">Invasin</fullName>
    </submittedName>
</protein>
<proteinExistence type="predicted"/>
<organism evidence="2 3">
    <name type="scientific">Xenorhabdus santafensis</name>
    <dbReference type="NCBI Taxonomy" id="2582833"/>
    <lineage>
        <taxon>Bacteria</taxon>
        <taxon>Pseudomonadati</taxon>
        <taxon>Pseudomonadota</taxon>
        <taxon>Gammaproteobacteria</taxon>
        <taxon>Enterobacterales</taxon>
        <taxon>Morganellaceae</taxon>
        <taxon>Xenorhabdus</taxon>
    </lineage>
</organism>
<dbReference type="Gene3D" id="2.60.40.1080">
    <property type="match status" value="1"/>
</dbReference>
<dbReference type="Proteomes" id="UP001271890">
    <property type="component" value="Unassembled WGS sequence"/>
</dbReference>
<comment type="caution">
    <text evidence="2">The sequence shown here is derived from an EMBL/GenBank/DDBJ whole genome shotgun (WGS) entry which is preliminary data.</text>
</comment>
<gene>
    <name evidence="2" type="ORF">FE392_19800</name>
</gene>
<dbReference type="Pfam" id="PF02368">
    <property type="entry name" value="Big_2"/>
    <property type="match status" value="1"/>
</dbReference>
<feature type="domain" description="BIG2" evidence="1">
    <location>
        <begin position="33"/>
        <end position="87"/>
    </location>
</feature>
<evidence type="ECO:0000313" key="3">
    <source>
        <dbReference type="Proteomes" id="UP001271890"/>
    </source>
</evidence>
<keyword evidence="3" id="KW-1185">Reference proteome</keyword>
<dbReference type="SUPFAM" id="SSF49373">
    <property type="entry name" value="Invasin/intimin cell-adhesion fragments"/>
    <property type="match status" value="1"/>
</dbReference>
<evidence type="ECO:0000259" key="1">
    <source>
        <dbReference type="Pfam" id="PF02368"/>
    </source>
</evidence>